<evidence type="ECO:0000313" key="2">
    <source>
        <dbReference type="EMBL" id="XCO75705.1"/>
    </source>
</evidence>
<dbReference type="SUPFAM" id="SSF51735">
    <property type="entry name" value="NAD(P)-binding Rossmann-fold domains"/>
    <property type="match status" value="1"/>
</dbReference>
<sequence length="339" mass="35494">MDAFQLQGHDLASLRRVALPEPRPGPGEVRIRVAAASVNYRDYALASGRYQPELPRPFVPLSDGVGRIDAVGAGVRDFAVGERVLGHYTTRWIAGPFKSENHLSKLGGPLDGWLAQWVVLPAAAVVRAPDFLDDAAASTLPVSGLTAWSALRKLELAPGASVLVQGSGSVSLMALQLAAARGLDVIATTGDAAKAERLRALGAREVIDYRTRPDLAAAVREATAGRGVDGIVDVVGGASFAGLLHAAADNARIAVIGFLQGTRVDGELIGPIMARQLNIHGVSVGSRRDFEAFLAEVERARIQPVVGERYGFERGAEAIAAMAGARGFGKPVVLFDAAA</sequence>
<dbReference type="SMART" id="SM00829">
    <property type="entry name" value="PKS_ER"/>
    <property type="match status" value="1"/>
</dbReference>
<dbReference type="InterPro" id="IPR036291">
    <property type="entry name" value="NAD(P)-bd_dom_sf"/>
</dbReference>
<reference evidence="2" key="1">
    <citation type="submission" date="2024-06" db="EMBL/GenBank/DDBJ databases">
        <authorList>
            <person name="Li S."/>
        </authorList>
    </citation>
    <scope>NUCLEOTIDE SEQUENCE</scope>
    <source>
        <strain evidence="2">SR10</strain>
    </source>
</reference>
<dbReference type="InterPro" id="IPR020843">
    <property type="entry name" value="ER"/>
</dbReference>
<dbReference type="PANTHER" id="PTHR45033:SF2">
    <property type="entry name" value="ZINC-TYPE ALCOHOL DEHYDROGENASE-LIKE PROTEIN C1773.06C"/>
    <property type="match status" value="1"/>
</dbReference>
<organism evidence="2">
    <name type="scientific">Lysobacter firmicutimachus</name>
    <dbReference type="NCBI Taxonomy" id="1792846"/>
    <lineage>
        <taxon>Bacteria</taxon>
        <taxon>Pseudomonadati</taxon>
        <taxon>Pseudomonadota</taxon>
        <taxon>Gammaproteobacteria</taxon>
        <taxon>Lysobacterales</taxon>
        <taxon>Lysobacteraceae</taxon>
        <taxon>Lysobacter</taxon>
    </lineage>
</organism>
<protein>
    <submittedName>
        <fullName evidence="2">NAD(P)-dependent alcohol dehydrogenase</fullName>
    </submittedName>
</protein>
<dbReference type="InterPro" id="IPR052711">
    <property type="entry name" value="Zinc_ADH-like"/>
</dbReference>
<dbReference type="PANTHER" id="PTHR45033">
    <property type="match status" value="1"/>
</dbReference>
<dbReference type="EMBL" id="CP159925">
    <property type="protein sequence ID" value="XCO75705.1"/>
    <property type="molecule type" value="Genomic_DNA"/>
</dbReference>
<dbReference type="Gene3D" id="3.40.50.720">
    <property type="entry name" value="NAD(P)-binding Rossmann-like Domain"/>
    <property type="match status" value="1"/>
</dbReference>
<dbReference type="AlphaFoldDB" id="A0AAU8MVT3"/>
<dbReference type="GO" id="GO:0016491">
    <property type="term" value="F:oxidoreductase activity"/>
    <property type="evidence" value="ECO:0007669"/>
    <property type="project" value="InterPro"/>
</dbReference>
<proteinExistence type="predicted"/>
<dbReference type="InterPro" id="IPR013154">
    <property type="entry name" value="ADH-like_N"/>
</dbReference>
<feature type="domain" description="Enoyl reductase (ER)" evidence="1">
    <location>
        <begin position="9"/>
        <end position="333"/>
    </location>
</feature>
<dbReference type="InterPro" id="IPR011032">
    <property type="entry name" value="GroES-like_sf"/>
</dbReference>
<dbReference type="SUPFAM" id="SSF50129">
    <property type="entry name" value="GroES-like"/>
    <property type="match status" value="1"/>
</dbReference>
<dbReference type="RefSeq" id="WP_363798853.1">
    <property type="nucleotide sequence ID" value="NZ_CP159925.1"/>
</dbReference>
<evidence type="ECO:0000259" key="1">
    <source>
        <dbReference type="SMART" id="SM00829"/>
    </source>
</evidence>
<dbReference type="Gene3D" id="3.90.180.10">
    <property type="entry name" value="Medium-chain alcohol dehydrogenases, catalytic domain"/>
    <property type="match status" value="1"/>
</dbReference>
<dbReference type="InterPro" id="IPR013149">
    <property type="entry name" value="ADH-like_C"/>
</dbReference>
<dbReference type="Pfam" id="PF00107">
    <property type="entry name" value="ADH_zinc_N"/>
    <property type="match status" value="1"/>
</dbReference>
<dbReference type="CDD" id="cd08276">
    <property type="entry name" value="MDR7"/>
    <property type="match status" value="1"/>
</dbReference>
<dbReference type="Pfam" id="PF08240">
    <property type="entry name" value="ADH_N"/>
    <property type="match status" value="1"/>
</dbReference>
<name>A0AAU8MVT3_9GAMM</name>
<accession>A0AAU8MVT3</accession>
<gene>
    <name evidence="2" type="ORF">ABU614_02630</name>
</gene>